<dbReference type="RefSeq" id="WP_090362047.1">
    <property type="nucleotide sequence ID" value="NZ_FNEM01000002.1"/>
</dbReference>
<dbReference type="GO" id="GO:0051604">
    <property type="term" value="P:protein maturation"/>
    <property type="evidence" value="ECO:0007669"/>
    <property type="project" value="InterPro"/>
</dbReference>
<dbReference type="GO" id="GO:0016151">
    <property type="term" value="F:nickel cation binding"/>
    <property type="evidence" value="ECO:0007669"/>
    <property type="project" value="UniProtKB-UniRule"/>
</dbReference>
<name>A0A1G8M083_9GAMM</name>
<comment type="function">
    <text evidence="5">Involved in the maturation of [NiFe] hydrogenases. Required for nickel insertion into the metal center of the hydrogenase.</text>
</comment>
<dbReference type="InterPro" id="IPR000688">
    <property type="entry name" value="HypA/HybF"/>
</dbReference>
<dbReference type="GO" id="GO:0016530">
    <property type="term" value="F:metallochaperone activity"/>
    <property type="evidence" value="ECO:0007669"/>
    <property type="project" value="UniProtKB-ARBA"/>
</dbReference>
<feature type="binding site" evidence="5">
    <location>
        <position position="76"/>
    </location>
    <ligand>
        <name>Zn(2+)</name>
        <dbReference type="ChEBI" id="CHEBI:29105"/>
    </ligand>
</feature>
<reference evidence="7" key="1">
    <citation type="submission" date="2016-10" db="EMBL/GenBank/DDBJ databases">
        <authorList>
            <person name="Varghese N."/>
            <person name="Submissions S."/>
        </authorList>
    </citation>
    <scope>NUCLEOTIDE SEQUENCE [LARGE SCALE GENOMIC DNA]</scope>
    <source>
        <strain evidence="7">DSM 23317</strain>
    </source>
</reference>
<feature type="binding site" evidence="5">
    <location>
        <position position="73"/>
    </location>
    <ligand>
        <name>Zn(2+)</name>
        <dbReference type="ChEBI" id="CHEBI:29105"/>
    </ligand>
</feature>
<dbReference type="PROSITE" id="PS01249">
    <property type="entry name" value="HYPA"/>
    <property type="match status" value="1"/>
</dbReference>
<organism evidence="6 7">
    <name type="scientific">Ferrimonas sediminum</name>
    <dbReference type="NCBI Taxonomy" id="718193"/>
    <lineage>
        <taxon>Bacteria</taxon>
        <taxon>Pseudomonadati</taxon>
        <taxon>Pseudomonadota</taxon>
        <taxon>Gammaproteobacteria</taxon>
        <taxon>Alteromonadales</taxon>
        <taxon>Ferrimonadaceae</taxon>
        <taxon>Ferrimonas</taxon>
    </lineage>
</organism>
<dbReference type="HAMAP" id="MF_00213">
    <property type="entry name" value="HypA_HybF"/>
    <property type="match status" value="1"/>
</dbReference>
<evidence type="ECO:0000313" key="7">
    <source>
        <dbReference type="Proteomes" id="UP000199527"/>
    </source>
</evidence>
<evidence type="ECO:0000256" key="5">
    <source>
        <dbReference type="HAMAP-Rule" id="MF_00213"/>
    </source>
</evidence>
<dbReference type="PANTHER" id="PTHR34535">
    <property type="entry name" value="HYDROGENASE MATURATION FACTOR HYPA"/>
    <property type="match status" value="1"/>
</dbReference>
<dbReference type="InterPro" id="IPR020538">
    <property type="entry name" value="Hydgase_Ni_incorp_HypA/HybF_CS"/>
</dbReference>
<feature type="binding site" evidence="5">
    <location>
        <position position="92"/>
    </location>
    <ligand>
        <name>Zn(2+)</name>
        <dbReference type="ChEBI" id="CHEBI:29105"/>
    </ligand>
</feature>
<evidence type="ECO:0000256" key="4">
    <source>
        <dbReference type="ARBA" id="ARBA00022833"/>
    </source>
</evidence>
<dbReference type="PANTHER" id="PTHR34535:SF3">
    <property type="entry name" value="HYDROGENASE MATURATION FACTOR HYPA"/>
    <property type="match status" value="1"/>
</dbReference>
<keyword evidence="4 5" id="KW-0862">Zinc</keyword>
<dbReference type="AlphaFoldDB" id="A0A1G8M083"/>
<dbReference type="GO" id="GO:0008270">
    <property type="term" value="F:zinc ion binding"/>
    <property type="evidence" value="ECO:0007669"/>
    <property type="project" value="UniProtKB-UniRule"/>
</dbReference>
<dbReference type="FunFam" id="3.30.2320.80:FF:000001">
    <property type="entry name" value="Hydrogenase maturation factor HypA"/>
    <property type="match status" value="1"/>
</dbReference>
<dbReference type="EMBL" id="FNEM01000002">
    <property type="protein sequence ID" value="SDI61361.1"/>
    <property type="molecule type" value="Genomic_DNA"/>
</dbReference>
<feature type="binding site" evidence="5">
    <location>
        <position position="2"/>
    </location>
    <ligand>
        <name>Ni(2+)</name>
        <dbReference type="ChEBI" id="CHEBI:49786"/>
    </ligand>
</feature>
<evidence type="ECO:0000256" key="2">
    <source>
        <dbReference type="ARBA" id="ARBA00022596"/>
    </source>
</evidence>
<gene>
    <name evidence="5" type="primary">hypA</name>
    <name evidence="6" type="ORF">SAMN04488540_102226</name>
</gene>
<dbReference type="NCBIfam" id="TIGR00100">
    <property type="entry name" value="hypA"/>
    <property type="match status" value="1"/>
</dbReference>
<dbReference type="Proteomes" id="UP000199527">
    <property type="component" value="Unassembled WGS sequence"/>
</dbReference>
<sequence length="113" mass="12376">MHEMSLAEGIVQILENEAKKQNFSRVTEVCLAVGELAGVELESLRFSFDVITRDTLAEGCVLTIEPVSGLAYCFDCSVQVPLHKRGDPCPRCGGFSLQVVDGTQMRVKSLEVE</sequence>
<keyword evidence="3 5" id="KW-0479">Metal-binding</keyword>
<keyword evidence="7" id="KW-1185">Reference proteome</keyword>
<keyword evidence="2 5" id="KW-0533">Nickel</keyword>
<evidence type="ECO:0000313" key="6">
    <source>
        <dbReference type="EMBL" id="SDI61361.1"/>
    </source>
</evidence>
<evidence type="ECO:0000256" key="3">
    <source>
        <dbReference type="ARBA" id="ARBA00022723"/>
    </source>
</evidence>
<dbReference type="OrthoDB" id="288014at2"/>
<protein>
    <recommendedName>
        <fullName evidence="5">Hydrogenase maturation factor HypA</fullName>
    </recommendedName>
</protein>
<accession>A0A1G8M083</accession>
<evidence type="ECO:0000256" key="1">
    <source>
        <dbReference type="ARBA" id="ARBA00010748"/>
    </source>
</evidence>
<dbReference type="Pfam" id="PF01155">
    <property type="entry name" value="HypA"/>
    <property type="match status" value="1"/>
</dbReference>
<dbReference type="PIRSF" id="PIRSF004761">
    <property type="entry name" value="Hydrgn_mat_HypA"/>
    <property type="match status" value="1"/>
</dbReference>
<dbReference type="Gene3D" id="3.30.2320.80">
    <property type="match status" value="1"/>
</dbReference>
<proteinExistence type="inferred from homology"/>
<feature type="binding site" evidence="5">
    <location>
        <position position="89"/>
    </location>
    <ligand>
        <name>Zn(2+)</name>
        <dbReference type="ChEBI" id="CHEBI:29105"/>
    </ligand>
</feature>
<comment type="similarity">
    <text evidence="1 5">Belongs to the HypA/HybF family.</text>
</comment>